<organism evidence="1">
    <name type="scientific">hydrothermal vent metagenome</name>
    <dbReference type="NCBI Taxonomy" id="652676"/>
    <lineage>
        <taxon>unclassified sequences</taxon>
        <taxon>metagenomes</taxon>
        <taxon>ecological metagenomes</taxon>
    </lineage>
</organism>
<sequence length="62" mass="6847">MTGVSSNSNTRISIASDEGGSEIKSILKISEESGDKPGYFTLPRNNRVHTHMKYTTHYALFA</sequence>
<name>A0A3B0RVU3_9ZZZZ</name>
<evidence type="ECO:0000313" key="1">
    <source>
        <dbReference type="EMBL" id="VAV97600.1"/>
    </source>
</evidence>
<dbReference type="AlphaFoldDB" id="A0A3B0RVU3"/>
<protein>
    <submittedName>
        <fullName evidence="1">Uncharacterized protein</fullName>
    </submittedName>
</protein>
<proteinExistence type="predicted"/>
<gene>
    <name evidence="1" type="ORF">MNBD_ALPHA04-1781</name>
</gene>
<reference evidence="1" key="1">
    <citation type="submission" date="2018-06" db="EMBL/GenBank/DDBJ databases">
        <authorList>
            <person name="Zhirakovskaya E."/>
        </authorList>
    </citation>
    <scope>NUCLEOTIDE SEQUENCE</scope>
</reference>
<dbReference type="EMBL" id="UOEF01000249">
    <property type="protein sequence ID" value="VAV97600.1"/>
    <property type="molecule type" value="Genomic_DNA"/>
</dbReference>
<accession>A0A3B0RVU3</accession>